<organism evidence="3 4">
    <name type="scientific">Schizophyllum amplum</name>
    <dbReference type="NCBI Taxonomy" id="97359"/>
    <lineage>
        <taxon>Eukaryota</taxon>
        <taxon>Fungi</taxon>
        <taxon>Dikarya</taxon>
        <taxon>Basidiomycota</taxon>
        <taxon>Agaricomycotina</taxon>
        <taxon>Agaricomycetes</taxon>
        <taxon>Agaricomycetidae</taxon>
        <taxon>Agaricales</taxon>
        <taxon>Schizophyllaceae</taxon>
        <taxon>Schizophyllum</taxon>
    </lineage>
</organism>
<reference evidence="3 4" key="1">
    <citation type="journal article" date="2019" name="New Phytol.">
        <title>Comparative genomics reveals unique wood-decay strategies and fruiting body development in the Schizophyllaceae.</title>
        <authorList>
            <person name="Almasi E."/>
            <person name="Sahu N."/>
            <person name="Krizsan K."/>
            <person name="Balint B."/>
            <person name="Kovacs G.M."/>
            <person name="Kiss B."/>
            <person name="Cseklye J."/>
            <person name="Drula E."/>
            <person name="Henrissat B."/>
            <person name="Nagy I."/>
            <person name="Chovatia M."/>
            <person name="Adam C."/>
            <person name="LaButti K."/>
            <person name="Lipzen A."/>
            <person name="Riley R."/>
            <person name="Grigoriev I.V."/>
            <person name="Nagy L.G."/>
        </authorList>
    </citation>
    <scope>NUCLEOTIDE SEQUENCE [LARGE SCALE GENOMIC DNA]</scope>
    <source>
        <strain evidence="3 4">NL-1724</strain>
    </source>
</reference>
<comment type="caution">
    <text evidence="3">The sequence shown here is derived from an EMBL/GenBank/DDBJ whole genome shotgun (WGS) entry which is preliminary data.</text>
</comment>
<proteinExistence type="predicted"/>
<keyword evidence="1" id="KW-0175">Coiled coil</keyword>
<keyword evidence="4" id="KW-1185">Reference proteome</keyword>
<name>A0A550BRW2_9AGAR</name>
<protein>
    <submittedName>
        <fullName evidence="3">Uncharacterized protein</fullName>
    </submittedName>
</protein>
<dbReference type="EMBL" id="VDMD01000201">
    <property type="protein sequence ID" value="TRM55271.1"/>
    <property type="molecule type" value="Genomic_DNA"/>
</dbReference>
<dbReference type="AlphaFoldDB" id="A0A550BRW2"/>
<sequence>MPSSPRVASRHSSPLALRAGTDISVPQLRPPSRSSAGSFLPSRGGSPVVASTTSALTWQFGTASAPFVAGAGPAQVNGTVNSSAVEAQLIAELRAEVLVLRASLSQADRNTDILRSQVTARDHDLLIFDMATETQATRILSLEEEARERAAELESTRQQAATAVREVETLTASITEIGAQRQELERRVEVLLQQHQQALDDVDELRVNLEGVRRDLYWVRQLRVHNEADLESARRALDDSRRRSGDEIQRLREQLGELVTEHGRRVPGPVYERATRQLANRSNSPRLGRGGLVVHGGRRIRLEGMVRREGSHVGVAGPEVAEGLNGAVEDTSLDKDGDEEVVDSVMNEGD</sequence>
<evidence type="ECO:0000256" key="1">
    <source>
        <dbReference type="SAM" id="Coils"/>
    </source>
</evidence>
<accession>A0A550BRW2</accession>
<feature type="coiled-coil region" evidence="1">
    <location>
        <begin position="139"/>
        <end position="215"/>
    </location>
</feature>
<evidence type="ECO:0000313" key="3">
    <source>
        <dbReference type="EMBL" id="TRM55271.1"/>
    </source>
</evidence>
<evidence type="ECO:0000313" key="4">
    <source>
        <dbReference type="Proteomes" id="UP000320762"/>
    </source>
</evidence>
<dbReference type="Proteomes" id="UP000320762">
    <property type="component" value="Unassembled WGS sequence"/>
</dbReference>
<gene>
    <name evidence="3" type="ORF">BD626DRAFT_578658</name>
</gene>
<feature type="region of interest" description="Disordered" evidence="2">
    <location>
        <begin position="1"/>
        <end position="44"/>
    </location>
</feature>
<feature type="region of interest" description="Disordered" evidence="2">
    <location>
        <begin position="328"/>
        <end position="350"/>
    </location>
</feature>
<evidence type="ECO:0000256" key="2">
    <source>
        <dbReference type="SAM" id="MobiDB-lite"/>
    </source>
</evidence>